<dbReference type="EMBL" id="FMYI01000003">
    <property type="protein sequence ID" value="SDB99313.1"/>
    <property type="molecule type" value="Genomic_DNA"/>
</dbReference>
<dbReference type="InterPro" id="IPR001279">
    <property type="entry name" value="Metallo-B-lactamas"/>
</dbReference>
<reference evidence="7" key="1">
    <citation type="submission" date="2016-09" db="EMBL/GenBank/DDBJ databases">
        <authorList>
            <person name="Varghese N."/>
            <person name="Submissions S."/>
        </authorList>
    </citation>
    <scope>NUCLEOTIDE SEQUENCE [LARGE SCALE GENOMIC DNA]</scope>
    <source>
        <strain evidence="7">S5</strain>
    </source>
</reference>
<keyword evidence="3" id="KW-0378">Hydrolase</keyword>
<dbReference type="STRING" id="1612202.SAMN05421734_103288"/>
<dbReference type="PANTHER" id="PTHR46233:SF3">
    <property type="entry name" value="HYDROXYACYLGLUTATHIONE HYDROLASE GLOC"/>
    <property type="match status" value="1"/>
</dbReference>
<protein>
    <submittedName>
        <fullName evidence="6">Glyoxylase, beta-lactamase superfamily II</fullName>
    </submittedName>
</protein>
<organism evidence="6 7">
    <name type="scientific">Pelagirhabdus alkalitolerans</name>
    <dbReference type="NCBI Taxonomy" id="1612202"/>
    <lineage>
        <taxon>Bacteria</taxon>
        <taxon>Bacillati</taxon>
        <taxon>Bacillota</taxon>
        <taxon>Bacilli</taxon>
        <taxon>Bacillales</taxon>
        <taxon>Bacillaceae</taxon>
        <taxon>Pelagirhabdus</taxon>
    </lineage>
</organism>
<comment type="cofactor">
    <cofactor evidence="1">
        <name>Zn(2+)</name>
        <dbReference type="ChEBI" id="CHEBI:29105"/>
    </cofactor>
</comment>
<dbReference type="RefSeq" id="WP_090794579.1">
    <property type="nucleotide sequence ID" value="NZ_FMYI01000003.1"/>
</dbReference>
<gene>
    <name evidence="6" type="ORF">SAMN05421734_103288</name>
</gene>
<evidence type="ECO:0000313" key="6">
    <source>
        <dbReference type="EMBL" id="SDB99313.1"/>
    </source>
</evidence>
<name>A0A1G6HYU7_9BACI</name>
<evidence type="ECO:0000256" key="3">
    <source>
        <dbReference type="ARBA" id="ARBA00022801"/>
    </source>
</evidence>
<keyword evidence="4" id="KW-0862">Zinc</keyword>
<dbReference type="PANTHER" id="PTHR46233">
    <property type="entry name" value="HYDROXYACYLGLUTATHIONE HYDROLASE GLOC"/>
    <property type="match status" value="1"/>
</dbReference>
<dbReference type="SUPFAM" id="SSF56281">
    <property type="entry name" value="Metallo-hydrolase/oxidoreductase"/>
    <property type="match status" value="1"/>
</dbReference>
<evidence type="ECO:0000259" key="5">
    <source>
        <dbReference type="SMART" id="SM00849"/>
    </source>
</evidence>
<dbReference type="OrthoDB" id="9802248at2"/>
<dbReference type="Gene3D" id="3.60.15.10">
    <property type="entry name" value="Ribonuclease Z/Hydroxyacylglutathione hydrolase-like"/>
    <property type="match status" value="1"/>
</dbReference>
<keyword evidence="7" id="KW-1185">Reference proteome</keyword>
<proteinExistence type="predicted"/>
<dbReference type="GO" id="GO:0046872">
    <property type="term" value="F:metal ion binding"/>
    <property type="evidence" value="ECO:0007669"/>
    <property type="project" value="UniProtKB-KW"/>
</dbReference>
<evidence type="ECO:0000313" key="7">
    <source>
        <dbReference type="Proteomes" id="UP000242949"/>
    </source>
</evidence>
<accession>A0A1G6HYU7</accession>
<evidence type="ECO:0000256" key="1">
    <source>
        <dbReference type="ARBA" id="ARBA00001947"/>
    </source>
</evidence>
<sequence length="209" mass="23430">MNVERMSLGQLGTNGYIIYQENSALIIDPGADEERIKYFVEQHQLNPKAILLTHAHFDHIGAVDAIRDKYNIPVYLHEDESDWLEDPKLNSSVLFPLGDITARRADYGLSEGIMEIDGFKFEVRHTPGHSPGGVIFVFDEEDFVIAGDSLFNGGIGRTDLPGGDYQVLQSSIKNQLYTLPDHFQVLPGHGDVTTIEKEKRSNPFVRSDD</sequence>
<dbReference type="AlphaFoldDB" id="A0A1G6HYU7"/>
<evidence type="ECO:0000256" key="2">
    <source>
        <dbReference type="ARBA" id="ARBA00022723"/>
    </source>
</evidence>
<evidence type="ECO:0000256" key="4">
    <source>
        <dbReference type="ARBA" id="ARBA00022833"/>
    </source>
</evidence>
<keyword evidence="2" id="KW-0479">Metal-binding</keyword>
<dbReference type="Pfam" id="PF00753">
    <property type="entry name" value="Lactamase_B"/>
    <property type="match status" value="1"/>
</dbReference>
<dbReference type="InterPro" id="IPR036866">
    <property type="entry name" value="RibonucZ/Hydroxyglut_hydro"/>
</dbReference>
<dbReference type="InterPro" id="IPR051453">
    <property type="entry name" value="MBL_Glyoxalase_II"/>
</dbReference>
<feature type="domain" description="Metallo-beta-lactamase" evidence="5">
    <location>
        <begin position="12"/>
        <end position="189"/>
    </location>
</feature>
<dbReference type="GO" id="GO:0016787">
    <property type="term" value="F:hydrolase activity"/>
    <property type="evidence" value="ECO:0007669"/>
    <property type="project" value="UniProtKB-KW"/>
</dbReference>
<dbReference type="SMART" id="SM00849">
    <property type="entry name" value="Lactamase_B"/>
    <property type="match status" value="1"/>
</dbReference>
<dbReference type="Proteomes" id="UP000242949">
    <property type="component" value="Unassembled WGS sequence"/>
</dbReference>
<dbReference type="CDD" id="cd06262">
    <property type="entry name" value="metallo-hydrolase-like_MBL-fold"/>
    <property type="match status" value="1"/>
</dbReference>